<accession>A0A172QXN6</accession>
<name>A0A172QXN6_9CORY</name>
<keyword evidence="2" id="KW-1185">Reference proteome</keyword>
<dbReference type="AlphaFoldDB" id="A0A172QXN6"/>
<organism evidence="1 2">
    <name type="scientific">Corynebacterium crudilactis</name>
    <dbReference type="NCBI Taxonomy" id="1652495"/>
    <lineage>
        <taxon>Bacteria</taxon>
        <taxon>Bacillati</taxon>
        <taxon>Actinomycetota</taxon>
        <taxon>Actinomycetes</taxon>
        <taxon>Mycobacteriales</taxon>
        <taxon>Corynebacteriaceae</taxon>
        <taxon>Corynebacterium</taxon>
    </lineage>
</organism>
<dbReference type="KEGG" id="ccjz:ccrud_14115"/>
<sequence length="122" mass="13604">MICAIKKVTSIGGIYMAIHMTVLALDEDEKTTLREVYDTKRFTALMKPVGDNLRSGLSELKRLATPETIEKDAAQRGRDLAVSLLEELNTVPDSEAKTVQVEALKNVKDIFKDILEMDNAHN</sequence>
<evidence type="ECO:0000313" key="1">
    <source>
        <dbReference type="EMBL" id="ANE05472.1"/>
    </source>
</evidence>
<keyword evidence="1" id="KW-0614">Plasmid</keyword>
<dbReference type="Proteomes" id="UP000076929">
    <property type="component" value="Plasmid pCRULAC1"/>
</dbReference>
<dbReference type="EMBL" id="CP015623">
    <property type="protein sequence ID" value="ANE05472.1"/>
    <property type="molecule type" value="Genomic_DNA"/>
</dbReference>
<gene>
    <name evidence="1" type="ORF">ccrud_14115</name>
</gene>
<proteinExistence type="predicted"/>
<reference evidence="1 2" key="1">
    <citation type="submission" date="2016-05" db="EMBL/GenBank/DDBJ databases">
        <title>Complete genome sequence of Corynebacterium crudilactis, a new Corynebacterium species isolated from raw cow's milk.</title>
        <authorList>
            <person name="Christian R."/>
            <person name="Zimmermann J."/>
            <person name="Lipski A."/>
            <person name="Kalinowski J."/>
        </authorList>
    </citation>
    <scope>NUCLEOTIDE SEQUENCE [LARGE SCALE GENOMIC DNA]</scope>
    <source>
        <strain evidence="1 2">JZ16</strain>
        <plasmid evidence="1 2">pCRULAC1</plasmid>
    </source>
</reference>
<evidence type="ECO:0000313" key="2">
    <source>
        <dbReference type="Proteomes" id="UP000076929"/>
    </source>
</evidence>
<geneLocation type="plasmid" evidence="1 2">
    <name>pCRULAC1</name>
</geneLocation>
<protein>
    <submittedName>
        <fullName evidence="1">Uncharacterized protein</fullName>
    </submittedName>
</protein>